<keyword evidence="2" id="KW-1185">Reference proteome</keyword>
<sequence length="91" mass="10157">MRRKQLKLMEDMDTVLKPRPQAAKQKKQRPKSIHRDHVESPKTPVRGPPASSLSLASLDTGDNESVRSGKRTPRCAHHVPCPCPCTAVHRS</sequence>
<dbReference type="GO" id="GO:0005516">
    <property type="term" value="F:calmodulin binding"/>
    <property type="evidence" value="ECO:0007669"/>
    <property type="project" value="InterPro"/>
</dbReference>
<dbReference type="Proteomes" id="UP000515202">
    <property type="component" value="Unplaced"/>
</dbReference>
<evidence type="ECO:0000313" key="3">
    <source>
        <dbReference type="RefSeq" id="XP_011385318.1"/>
    </source>
</evidence>
<dbReference type="KEGG" id="pvp:105310937"/>
<accession>A0A6P3RQ14</accession>
<protein>
    <submittedName>
        <fullName evidence="3">Calmodulin-regulated spectrin-associated protein 2-like</fullName>
    </submittedName>
</protein>
<evidence type="ECO:0000313" key="2">
    <source>
        <dbReference type="Proteomes" id="UP000515202"/>
    </source>
</evidence>
<organism evidence="2 3">
    <name type="scientific">Pteropus vampyrus</name>
    <name type="common">Large flying fox</name>
    <dbReference type="NCBI Taxonomy" id="132908"/>
    <lineage>
        <taxon>Eukaryota</taxon>
        <taxon>Metazoa</taxon>
        <taxon>Chordata</taxon>
        <taxon>Craniata</taxon>
        <taxon>Vertebrata</taxon>
        <taxon>Euteleostomi</taxon>
        <taxon>Mammalia</taxon>
        <taxon>Eutheria</taxon>
        <taxon>Laurasiatheria</taxon>
        <taxon>Chiroptera</taxon>
        <taxon>Yinpterochiroptera</taxon>
        <taxon>Pteropodoidea</taxon>
        <taxon>Pteropodidae</taxon>
        <taxon>Pteropodinae</taxon>
        <taxon>Pteropus</taxon>
    </lineage>
</organism>
<dbReference type="GO" id="GO:0007026">
    <property type="term" value="P:negative regulation of microtubule depolymerization"/>
    <property type="evidence" value="ECO:0007669"/>
    <property type="project" value="TreeGrafter"/>
</dbReference>
<dbReference type="AlphaFoldDB" id="A0A6P3RQ14"/>
<feature type="compositionally biased region" description="Basic residues" evidence="1">
    <location>
        <begin position="68"/>
        <end position="77"/>
    </location>
</feature>
<feature type="compositionally biased region" description="Basic and acidic residues" evidence="1">
    <location>
        <begin position="7"/>
        <end position="16"/>
    </location>
</feature>
<dbReference type="PANTHER" id="PTHR21595:SF1">
    <property type="entry name" value="CALMODULIN-REGULATED SPECTRIN-ASSOCIATED PROTEIN 2"/>
    <property type="match status" value="1"/>
</dbReference>
<proteinExistence type="predicted"/>
<dbReference type="PANTHER" id="PTHR21595">
    <property type="entry name" value="PATRONIN"/>
    <property type="match status" value="1"/>
</dbReference>
<dbReference type="GO" id="GO:0036449">
    <property type="term" value="C:microtubule minus-end"/>
    <property type="evidence" value="ECO:0007669"/>
    <property type="project" value="TreeGrafter"/>
</dbReference>
<name>A0A6P3RQ14_PTEVA</name>
<dbReference type="GO" id="GO:0051011">
    <property type="term" value="F:microtubule minus-end binding"/>
    <property type="evidence" value="ECO:0007669"/>
    <property type="project" value="TreeGrafter"/>
</dbReference>
<dbReference type="RefSeq" id="XP_011385318.1">
    <property type="nucleotide sequence ID" value="XM_011387016.2"/>
</dbReference>
<dbReference type="GeneID" id="105310937"/>
<feature type="region of interest" description="Disordered" evidence="1">
    <location>
        <begin position="1"/>
        <end position="91"/>
    </location>
</feature>
<gene>
    <name evidence="3" type="primary">LOC105310937</name>
</gene>
<dbReference type="InterPro" id="IPR032940">
    <property type="entry name" value="CAMSAP"/>
</dbReference>
<reference evidence="3" key="1">
    <citation type="submission" date="2025-08" db="UniProtKB">
        <authorList>
            <consortium name="RefSeq"/>
        </authorList>
    </citation>
    <scope>IDENTIFICATION</scope>
    <source>
        <tissue evidence="3">Kidney</tissue>
    </source>
</reference>
<dbReference type="GO" id="GO:0031122">
    <property type="term" value="P:cytoplasmic microtubule organization"/>
    <property type="evidence" value="ECO:0007669"/>
    <property type="project" value="TreeGrafter"/>
</dbReference>
<evidence type="ECO:0000256" key="1">
    <source>
        <dbReference type="SAM" id="MobiDB-lite"/>
    </source>
</evidence>